<dbReference type="PIRSF" id="PIRSF007580">
    <property type="entry name" value="UCP07580"/>
    <property type="match status" value="1"/>
</dbReference>
<sequence length="285" mass="33251">MDTPTAGTPADLTITPRDLRLDRKAVQAKWWHGGDPVATAYFNALSASFPQGETFFIESVRRFRDRVPPRLQEQIKAFVEQEAAHTREHVVFNKLIKSAGYETAAMDAEIRRRLDIARSRHPVGQLAITVALEHFTAIMAHTLLTEKDPLPGAPPEVLRLWQWHAIEEVEHKAVAFDTYLEVTRELSAFKRWAIRCQVMVLISLQFWYSNFQRMADFFRQDGINTPRTWWRVFTYLVIKPGMVRRLFLPYLSFFRPGFHPWDHDDGALVREFEQRLRLTEVTSDI</sequence>
<proteinExistence type="predicted"/>
<organism evidence="1 2">
    <name type="scientific">Steroidobacter flavus</name>
    <dbReference type="NCBI Taxonomy" id="1842136"/>
    <lineage>
        <taxon>Bacteria</taxon>
        <taxon>Pseudomonadati</taxon>
        <taxon>Pseudomonadota</taxon>
        <taxon>Gammaproteobacteria</taxon>
        <taxon>Steroidobacterales</taxon>
        <taxon>Steroidobacteraceae</taxon>
        <taxon>Steroidobacter</taxon>
    </lineage>
</organism>
<evidence type="ECO:0000313" key="2">
    <source>
        <dbReference type="Proteomes" id="UP001595904"/>
    </source>
</evidence>
<accession>A0ABV8SQW8</accession>
<protein>
    <submittedName>
        <fullName evidence="1">Metal-dependent hydrolase</fullName>
    </submittedName>
</protein>
<evidence type="ECO:0000313" key="1">
    <source>
        <dbReference type="EMBL" id="MFC4309378.1"/>
    </source>
</evidence>
<dbReference type="PANTHER" id="PTHR39456">
    <property type="entry name" value="METAL-DEPENDENT HYDROLASE"/>
    <property type="match status" value="1"/>
</dbReference>
<dbReference type="Pfam" id="PF10118">
    <property type="entry name" value="Metal_hydrol"/>
    <property type="match status" value="1"/>
</dbReference>
<reference evidence="2" key="1">
    <citation type="journal article" date="2019" name="Int. J. Syst. Evol. Microbiol.">
        <title>The Global Catalogue of Microorganisms (GCM) 10K type strain sequencing project: providing services to taxonomists for standard genome sequencing and annotation.</title>
        <authorList>
            <consortium name="The Broad Institute Genomics Platform"/>
            <consortium name="The Broad Institute Genome Sequencing Center for Infectious Disease"/>
            <person name="Wu L."/>
            <person name="Ma J."/>
        </authorList>
    </citation>
    <scope>NUCLEOTIDE SEQUENCE [LARGE SCALE GENOMIC DNA]</scope>
    <source>
        <strain evidence="2">CGMCC 1.10759</strain>
    </source>
</reference>
<keyword evidence="2" id="KW-1185">Reference proteome</keyword>
<dbReference type="RefSeq" id="WP_380596432.1">
    <property type="nucleotide sequence ID" value="NZ_JBHSDU010000003.1"/>
</dbReference>
<keyword evidence="1" id="KW-0378">Hydrolase</keyword>
<dbReference type="InterPro" id="IPR016516">
    <property type="entry name" value="UCP07580"/>
</dbReference>
<comment type="caution">
    <text evidence="1">The sequence shown here is derived from an EMBL/GenBank/DDBJ whole genome shotgun (WGS) entry which is preliminary data.</text>
</comment>
<gene>
    <name evidence="1" type="ORF">ACFPN2_09825</name>
</gene>
<dbReference type="EMBL" id="JBHSDU010000003">
    <property type="protein sequence ID" value="MFC4309378.1"/>
    <property type="molecule type" value="Genomic_DNA"/>
</dbReference>
<dbReference type="PANTHER" id="PTHR39456:SF1">
    <property type="entry name" value="METAL-DEPENDENT HYDROLASE"/>
    <property type="match status" value="1"/>
</dbReference>
<dbReference type="Proteomes" id="UP001595904">
    <property type="component" value="Unassembled WGS sequence"/>
</dbReference>
<dbReference type="GO" id="GO:0016787">
    <property type="term" value="F:hydrolase activity"/>
    <property type="evidence" value="ECO:0007669"/>
    <property type="project" value="UniProtKB-KW"/>
</dbReference>
<name>A0ABV8SQW8_9GAMM</name>